<dbReference type="GO" id="GO:0016301">
    <property type="term" value="F:kinase activity"/>
    <property type="evidence" value="ECO:0007669"/>
    <property type="project" value="UniProtKB-KW"/>
</dbReference>
<evidence type="ECO:0000256" key="6">
    <source>
        <dbReference type="ARBA" id="ARBA00023136"/>
    </source>
</evidence>
<comment type="similarity">
    <text evidence="2">Belongs to the CpsC/CapA family.</text>
</comment>
<evidence type="ECO:0000313" key="12">
    <source>
        <dbReference type="Proteomes" id="UP000216752"/>
    </source>
</evidence>
<keyword evidence="11" id="KW-0418">Kinase</keyword>
<dbReference type="InterPro" id="IPR050445">
    <property type="entry name" value="Bact_polysacc_biosynth/exp"/>
</dbReference>
<dbReference type="Pfam" id="PF13807">
    <property type="entry name" value="GNVR"/>
    <property type="match status" value="1"/>
</dbReference>
<comment type="subcellular location">
    <subcellularLocation>
        <location evidence="1">Cell membrane</location>
        <topology evidence="1">Multi-pass membrane protein</topology>
    </subcellularLocation>
</comment>
<evidence type="ECO:0000256" key="5">
    <source>
        <dbReference type="ARBA" id="ARBA00022989"/>
    </source>
</evidence>
<organism evidence="11 12">
    <name type="scientific">Sporomusa silvacetica DSM 10669</name>
    <dbReference type="NCBI Taxonomy" id="1123289"/>
    <lineage>
        <taxon>Bacteria</taxon>
        <taxon>Bacillati</taxon>
        <taxon>Bacillota</taxon>
        <taxon>Negativicutes</taxon>
        <taxon>Selenomonadales</taxon>
        <taxon>Sporomusaceae</taxon>
        <taxon>Sporomusa</taxon>
    </lineage>
</organism>
<dbReference type="InterPro" id="IPR003856">
    <property type="entry name" value="LPS_length_determ_N"/>
</dbReference>
<evidence type="ECO:0000256" key="4">
    <source>
        <dbReference type="ARBA" id="ARBA00022692"/>
    </source>
</evidence>
<dbReference type="RefSeq" id="WP_169717651.1">
    <property type="nucleotide sequence ID" value="NZ_CP155573.1"/>
</dbReference>
<feature type="transmembrane region" description="Helical" evidence="8">
    <location>
        <begin position="21"/>
        <end position="40"/>
    </location>
</feature>
<keyword evidence="12" id="KW-1185">Reference proteome</keyword>
<evidence type="ECO:0000259" key="10">
    <source>
        <dbReference type="Pfam" id="PF13807"/>
    </source>
</evidence>
<dbReference type="EMBL" id="CP155573">
    <property type="protein sequence ID" value="XFO64925.1"/>
    <property type="molecule type" value="Genomic_DNA"/>
</dbReference>
<keyword evidence="11" id="KW-0808">Transferase</keyword>
<evidence type="ECO:0000256" key="1">
    <source>
        <dbReference type="ARBA" id="ARBA00004651"/>
    </source>
</evidence>
<name>A0ABZ3IGY3_9FIRM</name>
<dbReference type="PANTHER" id="PTHR32309">
    <property type="entry name" value="TYROSINE-PROTEIN KINASE"/>
    <property type="match status" value="1"/>
</dbReference>
<dbReference type="Pfam" id="PF02706">
    <property type="entry name" value="Wzz"/>
    <property type="match status" value="1"/>
</dbReference>
<gene>
    <name evidence="11" type="primary">etk</name>
    <name evidence="11" type="ORF">SPSIL_010340</name>
</gene>
<dbReference type="Proteomes" id="UP000216752">
    <property type="component" value="Chromosome"/>
</dbReference>
<keyword evidence="4 8" id="KW-0812">Transmembrane</keyword>
<evidence type="ECO:0000256" key="7">
    <source>
        <dbReference type="SAM" id="Coils"/>
    </source>
</evidence>
<evidence type="ECO:0000259" key="9">
    <source>
        <dbReference type="Pfam" id="PF02706"/>
    </source>
</evidence>
<feature type="domain" description="Tyrosine-protein kinase G-rich" evidence="10">
    <location>
        <begin position="348"/>
        <end position="424"/>
    </location>
</feature>
<protein>
    <submittedName>
        <fullName evidence="11">Tyrosine-protein kinase etk</fullName>
        <ecNumber evidence="11">2.7.10.-</ecNumber>
    </submittedName>
</protein>
<feature type="transmembrane region" description="Helical" evidence="8">
    <location>
        <begin position="405"/>
        <end position="425"/>
    </location>
</feature>
<keyword evidence="6 8" id="KW-0472">Membrane</keyword>
<dbReference type="PANTHER" id="PTHR32309:SF13">
    <property type="entry name" value="FERRIC ENTEROBACTIN TRANSPORT PROTEIN FEPE"/>
    <property type="match status" value="1"/>
</dbReference>
<evidence type="ECO:0000313" key="11">
    <source>
        <dbReference type="EMBL" id="XFO64925.1"/>
    </source>
</evidence>
<evidence type="ECO:0000256" key="2">
    <source>
        <dbReference type="ARBA" id="ARBA00006683"/>
    </source>
</evidence>
<keyword evidence="3" id="KW-1003">Cell membrane</keyword>
<dbReference type="InterPro" id="IPR032807">
    <property type="entry name" value="GNVR"/>
</dbReference>
<feature type="coiled-coil region" evidence="7">
    <location>
        <begin position="210"/>
        <end position="258"/>
    </location>
</feature>
<keyword evidence="7" id="KW-0175">Coiled coil</keyword>
<keyword evidence="5 8" id="KW-1133">Transmembrane helix</keyword>
<evidence type="ECO:0000256" key="8">
    <source>
        <dbReference type="SAM" id="Phobius"/>
    </source>
</evidence>
<reference evidence="11" key="1">
    <citation type="submission" date="2024-05" db="EMBL/GenBank/DDBJ databases">
        <title>Isolation and characterization of Sporomusa carbonis sp. nov., a carboxydotrophic hydrogenogen in the genus of Sporomusa isolated from a charcoal burning pile.</title>
        <authorList>
            <person name="Boeer T."/>
            <person name="Rosenbaum F."/>
            <person name="Eysell L."/>
            <person name="Mueller V."/>
            <person name="Daniel R."/>
            <person name="Poehlein A."/>
        </authorList>
    </citation>
    <scope>NUCLEOTIDE SEQUENCE [LARGE SCALE GENOMIC DNA]</scope>
    <source>
        <strain evidence="11">DSM 10669</strain>
    </source>
</reference>
<dbReference type="EC" id="2.7.10.-" evidence="11"/>
<accession>A0ABZ3IGY3</accession>
<evidence type="ECO:0000256" key="3">
    <source>
        <dbReference type="ARBA" id="ARBA00022475"/>
    </source>
</evidence>
<sequence length="481" mass="53139">MAQINNKLKKCKWLIKKRYGLIIITCLIGMVFALIVNLITPPTYEAVTSLRVKQSQDVPLVAGLPGSAKLNVKQTMANYAAMLKSRTLVQAAIDKIYKDKTGAPRYEQLVPNITIKPAKEADVLYIAVQSSSPLDAQMLANALSDSLISLLANEQGAVREFIGQRLRDSKQELEQAEGLLEKYKREQKMTGADVQSRAMTEKLAELDKMVAENTVNLVTAQAKLNNAEQQLAGQKPVLVADNAIIQQYKAKLAELEVELASVLPKYAENHPKVLSLRAGIAETRTKLNEEVAHVLNAEAASGNPINQALLQEKITAEADISAASAQKNAIENILANSEKDMAALPAKEQGITRLLRQVQVSQEIYIMLDKRYEEARITEVMQPRDVKVLDAAITPQLPVKSPKTLILLSGMVLGLFVGTTIAFLLEYTKQPILSDQEAKELLRLPVLGIIPDFGPDSNFPKEAFSHRVRRIFSLKIFKLKE</sequence>
<proteinExistence type="inferred from homology"/>
<feature type="domain" description="Polysaccharide chain length determinant N-terminal" evidence="9">
    <location>
        <begin position="15"/>
        <end position="95"/>
    </location>
</feature>